<protein>
    <recommendedName>
        <fullName evidence="4">DUF2795 domain-containing protein</fullName>
    </recommendedName>
</protein>
<dbReference type="Pfam" id="PF19102">
    <property type="entry name" value="DUF5789"/>
    <property type="match status" value="1"/>
</dbReference>
<proteinExistence type="predicted"/>
<evidence type="ECO:0000313" key="3">
    <source>
        <dbReference type="Proteomes" id="UP001596099"/>
    </source>
</evidence>
<keyword evidence="3" id="KW-1185">Reference proteome</keyword>
<comment type="caution">
    <text evidence="2">The sequence shown here is derived from an EMBL/GenBank/DDBJ whole genome shotgun (WGS) entry which is preliminary data.</text>
</comment>
<name>A0ABD5RL47_9EURY</name>
<reference evidence="2 3" key="1">
    <citation type="journal article" date="2019" name="Int. J. Syst. Evol. Microbiol.">
        <title>The Global Catalogue of Microorganisms (GCM) 10K type strain sequencing project: providing services to taxonomists for standard genome sequencing and annotation.</title>
        <authorList>
            <consortium name="The Broad Institute Genomics Platform"/>
            <consortium name="The Broad Institute Genome Sequencing Center for Infectious Disease"/>
            <person name="Wu L."/>
            <person name="Ma J."/>
        </authorList>
    </citation>
    <scope>NUCLEOTIDE SEQUENCE [LARGE SCALE GENOMIC DNA]</scope>
    <source>
        <strain evidence="2 3">CGMCC 1.12543</strain>
    </source>
</reference>
<dbReference type="Proteomes" id="UP001596099">
    <property type="component" value="Unassembled WGS sequence"/>
</dbReference>
<sequence>MADDDRTHGVTFENFDPEDIDYPISTDDLRDEYGDVTLDLQGDETTIGAVLQGYEDEIQNPDDLRQAVMTMLSDDAVGREDYSDRGSTEESGQEHDEESL</sequence>
<evidence type="ECO:0000256" key="1">
    <source>
        <dbReference type="SAM" id="MobiDB-lite"/>
    </source>
</evidence>
<organism evidence="2 3">
    <name type="scientific">Halomarina salina</name>
    <dbReference type="NCBI Taxonomy" id="1872699"/>
    <lineage>
        <taxon>Archaea</taxon>
        <taxon>Methanobacteriati</taxon>
        <taxon>Methanobacteriota</taxon>
        <taxon>Stenosarchaea group</taxon>
        <taxon>Halobacteria</taxon>
        <taxon>Halobacteriales</taxon>
        <taxon>Natronomonadaceae</taxon>
        <taxon>Halomarina</taxon>
    </lineage>
</organism>
<feature type="region of interest" description="Disordered" evidence="1">
    <location>
        <begin position="75"/>
        <end position="100"/>
    </location>
</feature>
<gene>
    <name evidence="2" type="ORF">ACFPYI_06805</name>
</gene>
<feature type="compositionally biased region" description="Basic and acidic residues" evidence="1">
    <location>
        <begin position="76"/>
        <end position="94"/>
    </location>
</feature>
<dbReference type="InterPro" id="IPR043899">
    <property type="entry name" value="DUF5789"/>
</dbReference>
<evidence type="ECO:0000313" key="2">
    <source>
        <dbReference type="EMBL" id="MFC5971040.1"/>
    </source>
</evidence>
<accession>A0ABD5RL47</accession>
<feature type="region of interest" description="Disordered" evidence="1">
    <location>
        <begin position="1"/>
        <end position="26"/>
    </location>
</feature>
<dbReference type="RefSeq" id="WP_247413954.1">
    <property type="nucleotide sequence ID" value="NZ_JALLGW010000001.1"/>
</dbReference>
<dbReference type="AlphaFoldDB" id="A0ABD5RL47"/>
<evidence type="ECO:0008006" key="4">
    <source>
        <dbReference type="Google" id="ProtNLM"/>
    </source>
</evidence>
<dbReference type="EMBL" id="JBHSQH010000001">
    <property type="protein sequence ID" value="MFC5971040.1"/>
    <property type="molecule type" value="Genomic_DNA"/>
</dbReference>